<dbReference type="PANTHER" id="PTHR44019:SF8">
    <property type="entry name" value="POC1 CENTRIOLAR PROTEIN HOMOLOG"/>
    <property type="match status" value="1"/>
</dbReference>
<dbReference type="Proteomes" id="UP001362999">
    <property type="component" value="Unassembled WGS sequence"/>
</dbReference>
<sequence>IVRLQPSAKRERRASPDLWTAPGIVRVPSSYNNNSRGVKRERPPSPSLRLWIAPDSVRLQQQRQFYKPWPTVSCVRSVKLGTNSDSNCNGGLGIERIAFNSDGSYFALSCADLTLRIWNNRTRVEVARLACRSPIVGLVWMDNDAGVMSLSTDGRLGKWAKLGPQSQWHWGEMINLSSEARVLENTMCLACTRDRIAVAFQRTGVKVWIWGKGSWIAQRSITRTNITTLKFIDGGNALLGGTREGVVWHCAVPNGTMKVYAFLGSSIISIAVSPTGMQALVAHAGGSACMVELGFQCQQRIGKSFEEKDMGCARGAVFAAGGKTAVFGSKDRCVLVWDVQKGGVVEGLEVPDGEIGDTMQTVVSYDGPDGGGVVGGTRQGRLIWWPEPQAPGSGAGLSSSSSRKRAKVS</sequence>
<dbReference type="InterPro" id="IPR036322">
    <property type="entry name" value="WD40_repeat_dom_sf"/>
</dbReference>
<evidence type="ECO:0000256" key="3">
    <source>
        <dbReference type="SAM" id="MobiDB-lite"/>
    </source>
</evidence>
<reference evidence="4 5" key="1">
    <citation type="journal article" date="2024" name="J Genomics">
        <title>Draft genome sequencing and assembly of Favolaschia claudopus CIRM-BRFM 2984 isolated from oak limbs.</title>
        <authorList>
            <person name="Navarro D."/>
            <person name="Drula E."/>
            <person name="Chaduli D."/>
            <person name="Cazenave R."/>
            <person name="Ahrendt S."/>
            <person name="Wang J."/>
            <person name="Lipzen A."/>
            <person name="Daum C."/>
            <person name="Barry K."/>
            <person name="Grigoriev I.V."/>
            <person name="Favel A."/>
            <person name="Rosso M.N."/>
            <person name="Martin F."/>
        </authorList>
    </citation>
    <scope>NUCLEOTIDE SEQUENCE [LARGE SCALE GENOMIC DNA]</scope>
    <source>
        <strain evidence="4 5">CIRM-BRFM 2984</strain>
    </source>
</reference>
<dbReference type="PANTHER" id="PTHR44019">
    <property type="entry name" value="WD REPEAT-CONTAINING PROTEIN 55"/>
    <property type="match status" value="1"/>
</dbReference>
<dbReference type="InterPro" id="IPR050505">
    <property type="entry name" value="WDR55/POC1"/>
</dbReference>
<feature type="region of interest" description="Disordered" evidence="3">
    <location>
        <begin position="386"/>
        <end position="409"/>
    </location>
</feature>
<dbReference type="AlphaFoldDB" id="A0AAW0AEB8"/>
<protein>
    <submittedName>
        <fullName evidence="4">WD40-repeat-containing domain protein</fullName>
    </submittedName>
</protein>
<evidence type="ECO:0000313" key="4">
    <source>
        <dbReference type="EMBL" id="KAK7006741.1"/>
    </source>
</evidence>
<organism evidence="4 5">
    <name type="scientific">Favolaschia claudopus</name>
    <dbReference type="NCBI Taxonomy" id="2862362"/>
    <lineage>
        <taxon>Eukaryota</taxon>
        <taxon>Fungi</taxon>
        <taxon>Dikarya</taxon>
        <taxon>Basidiomycota</taxon>
        <taxon>Agaricomycotina</taxon>
        <taxon>Agaricomycetes</taxon>
        <taxon>Agaricomycetidae</taxon>
        <taxon>Agaricales</taxon>
        <taxon>Marasmiineae</taxon>
        <taxon>Mycenaceae</taxon>
        <taxon>Favolaschia</taxon>
    </lineage>
</organism>
<dbReference type="EMBL" id="JAWWNJ010000075">
    <property type="protein sequence ID" value="KAK7006741.1"/>
    <property type="molecule type" value="Genomic_DNA"/>
</dbReference>
<dbReference type="SUPFAM" id="SSF50978">
    <property type="entry name" value="WD40 repeat-like"/>
    <property type="match status" value="1"/>
</dbReference>
<dbReference type="InterPro" id="IPR001680">
    <property type="entry name" value="WD40_rpt"/>
</dbReference>
<keyword evidence="2" id="KW-0677">Repeat</keyword>
<gene>
    <name evidence="4" type="ORF">R3P38DRAFT_3036588</name>
</gene>
<evidence type="ECO:0000256" key="1">
    <source>
        <dbReference type="ARBA" id="ARBA00022574"/>
    </source>
</evidence>
<dbReference type="InterPro" id="IPR015943">
    <property type="entry name" value="WD40/YVTN_repeat-like_dom_sf"/>
</dbReference>
<keyword evidence="5" id="KW-1185">Reference proteome</keyword>
<evidence type="ECO:0000313" key="5">
    <source>
        <dbReference type="Proteomes" id="UP001362999"/>
    </source>
</evidence>
<name>A0AAW0AEB8_9AGAR</name>
<accession>A0AAW0AEB8</accession>
<evidence type="ECO:0000256" key="2">
    <source>
        <dbReference type="ARBA" id="ARBA00022737"/>
    </source>
</evidence>
<feature type="non-terminal residue" evidence="4">
    <location>
        <position position="1"/>
    </location>
</feature>
<dbReference type="SMART" id="SM00320">
    <property type="entry name" value="WD40"/>
    <property type="match status" value="4"/>
</dbReference>
<keyword evidence="1" id="KW-0853">WD repeat</keyword>
<comment type="caution">
    <text evidence="4">The sequence shown here is derived from an EMBL/GenBank/DDBJ whole genome shotgun (WGS) entry which is preliminary data.</text>
</comment>
<proteinExistence type="predicted"/>
<dbReference type="Gene3D" id="2.130.10.10">
    <property type="entry name" value="YVTN repeat-like/Quinoprotein amine dehydrogenase"/>
    <property type="match status" value="2"/>
</dbReference>